<dbReference type="InterPro" id="IPR002853">
    <property type="entry name" value="TFIIE_asu"/>
</dbReference>
<dbReference type="SUPFAM" id="SSF57783">
    <property type="entry name" value="Zinc beta-ribbon"/>
    <property type="match status" value="1"/>
</dbReference>
<comment type="similarity">
    <text evidence="1">Belongs to the TFIIE alpha subunit family.</text>
</comment>
<dbReference type="Gene3D" id="3.30.40.10">
    <property type="entry name" value="Zinc/RING finger domain, C3HC4 (zinc finger)"/>
    <property type="match status" value="1"/>
</dbReference>
<evidence type="ECO:0000259" key="5">
    <source>
        <dbReference type="PROSITE" id="PS51344"/>
    </source>
</evidence>
<comment type="caution">
    <text evidence="6">The sequence shown here is derived from an EMBL/GenBank/DDBJ whole genome shotgun (WGS) entry which is preliminary data.</text>
</comment>
<evidence type="ECO:0000256" key="4">
    <source>
        <dbReference type="SAM" id="MobiDB-lite"/>
    </source>
</evidence>
<dbReference type="PANTHER" id="PTHR13097:SF7">
    <property type="entry name" value="GENERAL TRANSCRIPTION FACTOR IIE SUBUNIT 1"/>
    <property type="match status" value="1"/>
</dbReference>
<protein>
    <submittedName>
        <fullName evidence="6">General transcription factor IIE subunit 1</fullName>
    </submittedName>
</protein>
<dbReference type="InterPro" id="IPR021600">
    <property type="entry name" value="TFIIE_asu_C"/>
</dbReference>
<evidence type="ECO:0000256" key="2">
    <source>
        <dbReference type="ARBA" id="ARBA00023015"/>
    </source>
</evidence>
<evidence type="ECO:0000256" key="1">
    <source>
        <dbReference type="ARBA" id="ARBA00008947"/>
    </source>
</evidence>
<gene>
    <name evidence="6" type="ORF">BV898_17749</name>
</gene>
<keyword evidence="7" id="KW-1185">Reference proteome</keyword>
<feature type="compositionally biased region" description="Acidic residues" evidence="4">
    <location>
        <begin position="338"/>
        <end position="362"/>
    </location>
</feature>
<reference evidence="7" key="1">
    <citation type="submission" date="2017-01" db="EMBL/GenBank/DDBJ databases">
        <title>Comparative genomics of anhydrobiosis in the tardigrade Hypsibius dujardini.</title>
        <authorList>
            <person name="Yoshida Y."/>
            <person name="Koutsovoulos G."/>
            <person name="Laetsch D."/>
            <person name="Stevens L."/>
            <person name="Kumar S."/>
            <person name="Horikawa D."/>
            <person name="Ishino K."/>
            <person name="Komine S."/>
            <person name="Tomita M."/>
            <person name="Blaxter M."/>
            <person name="Arakawa K."/>
        </authorList>
    </citation>
    <scope>NUCLEOTIDE SEQUENCE [LARGE SCALE GENOMIC DNA]</scope>
    <source>
        <strain evidence="7">Z151</strain>
    </source>
</reference>
<dbReference type="Proteomes" id="UP000192578">
    <property type="component" value="Unassembled WGS sequence"/>
</dbReference>
<feature type="domain" description="HTH TFE/IIEalpha-type" evidence="5">
    <location>
        <begin position="18"/>
        <end position="117"/>
    </location>
</feature>
<dbReference type="SMART" id="SM00531">
    <property type="entry name" value="TFIIE"/>
    <property type="match status" value="1"/>
</dbReference>
<feature type="region of interest" description="Disordered" evidence="4">
    <location>
        <begin position="316"/>
        <end position="366"/>
    </location>
</feature>
<evidence type="ECO:0000313" key="6">
    <source>
        <dbReference type="EMBL" id="OWA53314.1"/>
    </source>
</evidence>
<accession>A0A9X6RMF5</accession>
<sequence>MSEGWTPEGSKRKVPYQVQQLARMVAYAFYGKEHGLIVDILCKHSSVKEDDLCDILKLEKKHFRNILQALKGDQIIASKQRITKDASDVSQRSFEYGLEFSSLLNLVKYKLDLMRRKLETEERTNANRASFTCSDCHKTFSDLEAGLLFDPFAGKMLCTICGSEVQEAAAAPEESQHVAMAKFNERLTPFFDLIVEIDSLDLSPEDLRSDFSDAPYDMSKAHGSGGHSNWSSDRSRGDYNYIPQAITINIGEAEVKQQKAREQPIWLTKSTIDTSDETVGTGVAVDTGAISATGVESSAKNDELLSMLMKHEKNVFEEEDRSRPTGHFPLSSASTDAALDDGDDDADMEDVAGGDEDDDDEMAGPKVRVGDVWYHLEDVTSDVVSRMTEAETDEFIRIGQEAHANMFA</sequence>
<evidence type="ECO:0000313" key="7">
    <source>
        <dbReference type="Proteomes" id="UP000192578"/>
    </source>
</evidence>
<name>A0A9X6RMF5_HYPEX</name>
<dbReference type="PROSITE" id="PS51344">
    <property type="entry name" value="HTH_TFE_IIE"/>
    <property type="match status" value="1"/>
</dbReference>
<keyword evidence="3" id="KW-0804">Transcription</keyword>
<dbReference type="InterPro" id="IPR013083">
    <property type="entry name" value="Znf_RING/FYVE/PHD"/>
</dbReference>
<dbReference type="EMBL" id="MTYJ01000314">
    <property type="protein sequence ID" value="OWA53314.1"/>
    <property type="molecule type" value="Genomic_DNA"/>
</dbReference>
<proteinExistence type="inferred from homology"/>
<dbReference type="GO" id="GO:0006367">
    <property type="term" value="P:transcription initiation at RNA polymerase II promoter"/>
    <property type="evidence" value="ECO:0007669"/>
    <property type="project" value="InterPro"/>
</dbReference>
<dbReference type="GO" id="GO:0005673">
    <property type="term" value="C:transcription factor TFIIE complex"/>
    <property type="evidence" value="ECO:0007669"/>
    <property type="project" value="TreeGrafter"/>
</dbReference>
<dbReference type="InterPro" id="IPR024550">
    <property type="entry name" value="TFIIEa/SarR/Rpc3_HTH_dom"/>
</dbReference>
<organism evidence="6 7">
    <name type="scientific">Hypsibius exemplaris</name>
    <name type="common">Freshwater tardigrade</name>
    <dbReference type="NCBI Taxonomy" id="2072580"/>
    <lineage>
        <taxon>Eukaryota</taxon>
        <taxon>Metazoa</taxon>
        <taxon>Ecdysozoa</taxon>
        <taxon>Tardigrada</taxon>
        <taxon>Eutardigrada</taxon>
        <taxon>Parachela</taxon>
        <taxon>Hypsibioidea</taxon>
        <taxon>Hypsibiidae</taxon>
        <taxon>Hypsibius</taxon>
    </lineage>
</organism>
<dbReference type="Pfam" id="PF02002">
    <property type="entry name" value="TFIIE_alpha"/>
    <property type="match status" value="1"/>
</dbReference>
<dbReference type="PANTHER" id="PTHR13097">
    <property type="entry name" value="TRANSCRIPTION INITIATION FACTOR IIE, ALPHA SUBUNIT"/>
    <property type="match status" value="1"/>
</dbReference>
<dbReference type="AlphaFoldDB" id="A0A9X6RMF5"/>
<dbReference type="InterPro" id="IPR039997">
    <property type="entry name" value="TFE"/>
</dbReference>
<dbReference type="Gene3D" id="6.10.140.1250">
    <property type="match status" value="1"/>
</dbReference>
<evidence type="ECO:0000256" key="3">
    <source>
        <dbReference type="ARBA" id="ARBA00023163"/>
    </source>
</evidence>
<dbReference type="Pfam" id="PF11521">
    <property type="entry name" value="TFIIE-A_C"/>
    <property type="match status" value="1"/>
</dbReference>
<keyword evidence="2" id="KW-0805">Transcription regulation</keyword>
<dbReference type="OrthoDB" id="361102at2759"/>
<dbReference type="InterPro" id="IPR017919">
    <property type="entry name" value="TFIIE/TFIIEa_HTH"/>
</dbReference>